<comment type="caution">
    <text evidence="1">The sequence shown here is derived from an EMBL/GenBank/DDBJ whole genome shotgun (WGS) entry which is preliminary data.</text>
</comment>
<protein>
    <submittedName>
        <fullName evidence="1">Uncharacterized protein</fullName>
    </submittedName>
</protein>
<proteinExistence type="predicted"/>
<keyword evidence="2" id="KW-1185">Reference proteome</keyword>
<evidence type="ECO:0000313" key="2">
    <source>
        <dbReference type="Proteomes" id="UP001341840"/>
    </source>
</evidence>
<dbReference type="EMBL" id="JASCZI010271996">
    <property type="protein sequence ID" value="MED6218976.1"/>
    <property type="molecule type" value="Genomic_DNA"/>
</dbReference>
<sequence length="75" mass="8607">MHSFWIHVSKNALEIFRTLEDGSKDAKKNARYLENVLMSAMKCMQMRKDAGVAIRVASLRREGVDLVVKFKIPNL</sequence>
<accession>A0ABU6ZAG6</accession>
<dbReference type="Proteomes" id="UP001341840">
    <property type="component" value="Unassembled WGS sequence"/>
</dbReference>
<reference evidence="1 2" key="1">
    <citation type="journal article" date="2023" name="Plants (Basel)">
        <title>Bridging the Gap: Combining Genomics and Transcriptomics Approaches to Understand Stylosanthes scabra, an Orphan Legume from the Brazilian Caatinga.</title>
        <authorList>
            <person name="Ferreira-Neto J.R.C."/>
            <person name="da Silva M.D."/>
            <person name="Binneck E."/>
            <person name="de Melo N.F."/>
            <person name="da Silva R.H."/>
            <person name="de Melo A.L.T.M."/>
            <person name="Pandolfi V."/>
            <person name="Bustamante F.O."/>
            <person name="Brasileiro-Vidal A.C."/>
            <person name="Benko-Iseppon A.M."/>
        </authorList>
    </citation>
    <scope>NUCLEOTIDE SEQUENCE [LARGE SCALE GENOMIC DNA]</scope>
    <source>
        <tissue evidence="1">Leaves</tissue>
    </source>
</reference>
<evidence type="ECO:0000313" key="1">
    <source>
        <dbReference type="EMBL" id="MED6218976.1"/>
    </source>
</evidence>
<gene>
    <name evidence="1" type="ORF">PIB30_031531</name>
</gene>
<organism evidence="1 2">
    <name type="scientific">Stylosanthes scabra</name>
    <dbReference type="NCBI Taxonomy" id="79078"/>
    <lineage>
        <taxon>Eukaryota</taxon>
        <taxon>Viridiplantae</taxon>
        <taxon>Streptophyta</taxon>
        <taxon>Embryophyta</taxon>
        <taxon>Tracheophyta</taxon>
        <taxon>Spermatophyta</taxon>
        <taxon>Magnoliopsida</taxon>
        <taxon>eudicotyledons</taxon>
        <taxon>Gunneridae</taxon>
        <taxon>Pentapetalae</taxon>
        <taxon>rosids</taxon>
        <taxon>fabids</taxon>
        <taxon>Fabales</taxon>
        <taxon>Fabaceae</taxon>
        <taxon>Papilionoideae</taxon>
        <taxon>50 kb inversion clade</taxon>
        <taxon>dalbergioids sensu lato</taxon>
        <taxon>Dalbergieae</taxon>
        <taxon>Pterocarpus clade</taxon>
        <taxon>Stylosanthes</taxon>
    </lineage>
</organism>
<name>A0ABU6ZAG6_9FABA</name>